<evidence type="ECO:0000313" key="2">
    <source>
        <dbReference type="Proteomes" id="UP000192923"/>
    </source>
</evidence>
<dbReference type="Proteomes" id="UP000192923">
    <property type="component" value="Unassembled WGS sequence"/>
</dbReference>
<sequence length="478" mass="53905">MASLNRPSHCDECGKPIAKAHRVLKGHRYCSTCYARVFKRRMCPKCGNFARLPKKDPNAVCRRCEVNRPCARCGKTEYEVARKTPYGPVCNVCEHYFREPEPCEICGTPSTLLARVARLGHDHRVCPKCARIDHRSCQACRRHRLLGEAPDGRMLCKPCLEKGEALCPSCGRPMPAGRGKVDCETCYWEKLFRKRLDIDRAAFSSPGMEEVFGEFGEWLFNEVGAQKAALSIHRYLPFFMEIENRWRAVPAYDGLLAHFGAEALRRVRLPMRWLEKAKAIVPDAVAKNEDSDRRRIREIIDSIPDGTPAGTALRSYNDMLMVRVEAGKTKIGSVRLALRPAASLLSRTDPSGKKLPDKAALDGYLLEAPGQKAAITGFINFLNEKHGLGLIPEVSRQRVAEARKKKLEKELLALARQGGEGEEFKHAWLSTALAFFHGLSRNVGKKLDDSQIAIEEDGGFEITWDGQNYWIPKWDRNR</sequence>
<protein>
    <submittedName>
        <fullName evidence="1">Uncharacterized protein</fullName>
    </submittedName>
</protein>
<accession>A0A1Y6CXM1</accession>
<reference evidence="1 2" key="1">
    <citation type="submission" date="2016-12" db="EMBL/GenBank/DDBJ databases">
        <authorList>
            <person name="Song W.-J."/>
            <person name="Kurnit D.M."/>
        </authorList>
    </citation>
    <scope>NUCLEOTIDE SEQUENCE [LARGE SCALE GENOMIC DNA]</scope>
    <source>
        <strain evidence="1 2">175</strain>
    </source>
</reference>
<proteinExistence type="predicted"/>
<keyword evidence="2" id="KW-1185">Reference proteome</keyword>
<dbReference type="EMBL" id="FXAM01000001">
    <property type="protein sequence ID" value="SMF95000.1"/>
    <property type="molecule type" value="Genomic_DNA"/>
</dbReference>
<dbReference type="AlphaFoldDB" id="A0A1Y6CXM1"/>
<name>A0A1Y6CXM1_9GAMM</name>
<gene>
    <name evidence="1" type="ORF">SAMN02949497_2340</name>
</gene>
<evidence type="ECO:0000313" key="1">
    <source>
        <dbReference type="EMBL" id="SMF95000.1"/>
    </source>
</evidence>
<organism evidence="1 2">
    <name type="scientific">Methylomagnum ishizawai</name>
    <dbReference type="NCBI Taxonomy" id="1760988"/>
    <lineage>
        <taxon>Bacteria</taxon>
        <taxon>Pseudomonadati</taxon>
        <taxon>Pseudomonadota</taxon>
        <taxon>Gammaproteobacteria</taxon>
        <taxon>Methylococcales</taxon>
        <taxon>Methylococcaceae</taxon>
        <taxon>Methylomagnum</taxon>
    </lineage>
</organism>
<dbReference type="STRING" id="1760988.SAMN02949497_2340"/>